<feature type="non-terminal residue" evidence="1">
    <location>
        <position position="117"/>
    </location>
</feature>
<protein>
    <recommendedName>
        <fullName evidence="2">Uracil-DNA glycosylase-like domain-containing protein</fullName>
    </recommendedName>
</protein>
<organism evidence="1">
    <name type="scientific">marine sediment metagenome</name>
    <dbReference type="NCBI Taxonomy" id="412755"/>
    <lineage>
        <taxon>unclassified sequences</taxon>
        <taxon>metagenomes</taxon>
        <taxon>ecological metagenomes</taxon>
    </lineage>
</organism>
<dbReference type="AlphaFoldDB" id="A0A0F9AUI5"/>
<reference evidence="1" key="1">
    <citation type="journal article" date="2015" name="Nature">
        <title>Complex archaea that bridge the gap between prokaryotes and eukaryotes.</title>
        <authorList>
            <person name="Spang A."/>
            <person name="Saw J.H."/>
            <person name="Jorgensen S.L."/>
            <person name="Zaremba-Niedzwiedzka K."/>
            <person name="Martijn J."/>
            <person name="Lind A.E."/>
            <person name="van Eijk R."/>
            <person name="Schleper C."/>
            <person name="Guy L."/>
            <person name="Ettema T.J."/>
        </authorList>
    </citation>
    <scope>NUCLEOTIDE SEQUENCE</scope>
</reference>
<sequence>MKNDDDDDDDTELIEEKEFAENWKSILDNDESEWNLDSYTKQKSDYQLKFLNNQIEKYYNFPYCQQQDIDKFVYGRGSSKPKVVFILTNPAGIYENKHGCAFFPENGCISLLERKIK</sequence>
<evidence type="ECO:0000313" key="1">
    <source>
        <dbReference type="EMBL" id="KKL13229.1"/>
    </source>
</evidence>
<name>A0A0F9AUI5_9ZZZZ</name>
<comment type="caution">
    <text evidence="1">The sequence shown here is derived from an EMBL/GenBank/DDBJ whole genome shotgun (WGS) entry which is preliminary data.</text>
</comment>
<proteinExistence type="predicted"/>
<gene>
    <name evidence="1" type="ORF">LCGC14_2527830</name>
</gene>
<accession>A0A0F9AUI5</accession>
<dbReference type="EMBL" id="LAZR01040943">
    <property type="protein sequence ID" value="KKL13229.1"/>
    <property type="molecule type" value="Genomic_DNA"/>
</dbReference>
<evidence type="ECO:0008006" key="2">
    <source>
        <dbReference type="Google" id="ProtNLM"/>
    </source>
</evidence>